<dbReference type="OrthoDB" id="7375616at2"/>
<dbReference type="InterPro" id="IPR032710">
    <property type="entry name" value="NTF2-like_dom_sf"/>
</dbReference>
<organism evidence="2 3">
    <name type="scientific">Geodermatophilus amargosae</name>
    <dbReference type="NCBI Taxonomy" id="1296565"/>
    <lineage>
        <taxon>Bacteria</taxon>
        <taxon>Bacillati</taxon>
        <taxon>Actinomycetota</taxon>
        <taxon>Actinomycetes</taxon>
        <taxon>Geodermatophilales</taxon>
        <taxon>Geodermatophilaceae</taxon>
        <taxon>Geodermatophilus</taxon>
    </lineage>
</organism>
<dbReference type="NCBIfam" id="TIGR02246">
    <property type="entry name" value="SgcJ/EcaC family oxidoreductase"/>
    <property type="match status" value="1"/>
</dbReference>
<evidence type="ECO:0000313" key="2">
    <source>
        <dbReference type="EMBL" id="SFT80213.1"/>
    </source>
</evidence>
<dbReference type="Pfam" id="PF12680">
    <property type="entry name" value="SnoaL_2"/>
    <property type="match status" value="1"/>
</dbReference>
<dbReference type="InterPro" id="IPR037401">
    <property type="entry name" value="SnoaL-like"/>
</dbReference>
<gene>
    <name evidence="2" type="ORF">SAMN05660657_03168</name>
</gene>
<dbReference type="SUPFAM" id="SSF54427">
    <property type="entry name" value="NTF2-like"/>
    <property type="match status" value="1"/>
</dbReference>
<dbReference type="Gene3D" id="3.10.450.50">
    <property type="match status" value="1"/>
</dbReference>
<dbReference type="AlphaFoldDB" id="A0A1I7AZ78"/>
<accession>A0A1I7AZ78</accession>
<sequence>MASGLALQDIHPAVERTVDDGDVEGFVALYTADACLVGPDGATVVGAEAIREAMTPLFALRGRMTVTTRHVVEVGDLALMSSEWSYTAGDVRLSGITSEVVQRQPDGGWLYVIDHPYAAPASGATAPEAQAPATAGA</sequence>
<name>A0A1I7AZ78_9ACTN</name>
<proteinExistence type="predicted"/>
<dbReference type="InterPro" id="IPR011944">
    <property type="entry name" value="Steroid_delta5-4_isomerase"/>
</dbReference>
<evidence type="ECO:0000259" key="1">
    <source>
        <dbReference type="Pfam" id="PF12680"/>
    </source>
</evidence>
<keyword evidence="3" id="KW-1185">Reference proteome</keyword>
<protein>
    <recommendedName>
        <fullName evidence="1">SnoaL-like domain-containing protein</fullName>
    </recommendedName>
</protein>
<dbReference type="RefSeq" id="WP_093580619.1">
    <property type="nucleotide sequence ID" value="NZ_FPBA01000011.1"/>
</dbReference>
<feature type="domain" description="SnoaL-like" evidence="1">
    <location>
        <begin position="17"/>
        <end position="96"/>
    </location>
</feature>
<dbReference type="Proteomes" id="UP000199546">
    <property type="component" value="Unassembled WGS sequence"/>
</dbReference>
<dbReference type="EMBL" id="FPBA01000011">
    <property type="protein sequence ID" value="SFT80213.1"/>
    <property type="molecule type" value="Genomic_DNA"/>
</dbReference>
<dbReference type="STRING" id="1296565.SAMN05660657_03168"/>
<reference evidence="3" key="1">
    <citation type="submission" date="2016-10" db="EMBL/GenBank/DDBJ databases">
        <authorList>
            <person name="Varghese N."/>
            <person name="Submissions S."/>
        </authorList>
    </citation>
    <scope>NUCLEOTIDE SEQUENCE [LARGE SCALE GENOMIC DNA]</scope>
    <source>
        <strain evidence="3">DSM 46136</strain>
    </source>
</reference>
<evidence type="ECO:0000313" key="3">
    <source>
        <dbReference type="Proteomes" id="UP000199546"/>
    </source>
</evidence>